<accession>I0HYV8</accession>
<evidence type="ECO:0000313" key="3">
    <source>
        <dbReference type="EMBL" id="BAL98128.1"/>
    </source>
</evidence>
<dbReference type="STRING" id="926550.CLDAP_00890"/>
<evidence type="ECO:0000313" key="4">
    <source>
        <dbReference type="EMBL" id="BAL98195.1"/>
    </source>
</evidence>
<gene>
    <name evidence="3" type="ordered locus">CLDAP_00890</name>
    <name evidence="4" type="ordered locus">CLDAP_01560</name>
</gene>
<dbReference type="GO" id="GO:1990238">
    <property type="term" value="F:double-stranded DNA endonuclease activity"/>
    <property type="evidence" value="ECO:0007669"/>
    <property type="project" value="TreeGrafter"/>
</dbReference>
<dbReference type="GO" id="GO:0006310">
    <property type="term" value="P:DNA recombination"/>
    <property type="evidence" value="ECO:0007669"/>
    <property type="project" value="TreeGrafter"/>
</dbReference>
<dbReference type="PANTHER" id="PTHR34611">
    <property type="match status" value="1"/>
</dbReference>
<organism evidence="4 5">
    <name type="scientific">Caldilinea aerophila (strain DSM 14535 / JCM 11387 / NBRC 104270 / STL-6-O1)</name>
    <dbReference type="NCBI Taxonomy" id="926550"/>
    <lineage>
        <taxon>Bacteria</taxon>
        <taxon>Bacillati</taxon>
        <taxon>Chloroflexota</taxon>
        <taxon>Caldilineae</taxon>
        <taxon>Caldilineales</taxon>
        <taxon>Caldilineaceae</taxon>
        <taxon>Caldilinea</taxon>
    </lineage>
</organism>
<dbReference type="InterPro" id="IPR010106">
    <property type="entry name" value="RpnA"/>
</dbReference>
<comment type="similarity">
    <text evidence="1">Belongs to the Rpn/YhgA-like nuclease family.</text>
</comment>
<reference evidence="4 5" key="1">
    <citation type="submission" date="2012-02" db="EMBL/GenBank/DDBJ databases">
        <title>Complete genome sequence of Caldilinea aerophila DSM 14535 (= NBRC 102666).</title>
        <authorList>
            <person name="Oguchi A."/>
            <person name="Hosoyama A."/>
            <person name="Sekine M."/>
            <person name="Fukai R."/>
            <person name="Kato Y."/>
            <person name="Nakamura S."/>
            <person name="Hanada S."/>
            <person name="Yamazaki S."/>
            <person name="Fujita N."/>
        </authorList>
    </citation>
    <scope>NUCLEOTIDE SEQUENCE [LARGE SCALE GENOMIC DNA]</scope>
    <source>
        <strain evidence="4">DSM 14535</strain>
        <strain evidence="5">DSM 14535 / JCM 11387 / NBRC 104270 / STL-6-O1</strain>
    </source>
</reference>
<dbReference type="eggNOG" id="COG5464">
    <property type="taxonomic scope" value="Bacteria"/>
</dbReference>
<feature type="domain" description="Transposase (putative) YhgA-like" evidence="2">
    <location>
        <begin position="7"/>
        <end position="109"/>
    </location>
</feature>
<dbReference type="InterPro" id="IPR051699">
    <property type="entry name" value="Rpn/YhgA-like_nuclease"/>
</dbReference>
<name>I0HYV8_CALAS</name>
<evidence type="ECO:0000313" key="5">
    <source>
        <dbReference type="Proteomes" id="UP000007880"/>
    </source>
</evidence>
<protein>
    <submittedName>
        <fullName evidence="4">Putative transposase</fullName>
    </submittedName>
</protein>
<dbReference type="NCBIfam" id="TIGR01784">
    <property type="entry name" value="T_den_put_tspse"/>
    <property type="match status" value="1"/>
</dbReference>
<dbReference type="RefSeq" id="WP_014431371.1">
    <property type="nucleotide sequence ID" value="NC_017079.1"/>
</dbReference>
<dbReference type="EMBL" id="AP012337">
    <property type="protein sequence ID" value="BAL98195.1"/>
    <property type="molecule type" value="Genomic_DNA"/>
</dbReference>
<dbReference type="EMBL" id="AP012337">
    <property type="protein sequence ID" value="BAL98128.1"/>
    <property type="molecule type" value="Genomic_DNA"/>
</dbReference>
<sequence>MSAGVSQPHDRLFRTVFSDVEEAALFLRAHLPAAVANRIEWPSLRLIETSFVDEALRDSESDLLYAAQMKESETECLLYLLFEHQSQPDGWMRFRLLKYMCRIWDESFKES</sequence>
<evidence type="ECO:0000256" key="1">
    <source>
        <dbReference type="ARBA" id="ARBA00009787"/>
    </source>
</evidence>
<dbReference type="HOGENOM" id="CLU_059548_3_0_0"/>
<keyword evidence="5" id="KW-1185">Reference proteome</keyword>
<dbReference type="InterPro" id="IPR006842">
    <property type="entry name" value="Transposase_31"/>
</dbReference>
<dbReference type="PANTHER" id="PTHR34611:SF2">
    <property type="entry name" value="INACTIVE RECOMBINATION-PROMOTING NUCLEASE-LIKE PROTEIN RPNE-RELATED"/>
    <property type="match status" value="1"/>
</dbReference>
<dbReference type="KEGG" id="cap:CLDAP_01560"/>
<dbReference type="OrthoDB" id="1980949at2"/>
<dbReference type="KEGG" id="cap:CLDAP_00890"/>
<proteinExistence type="inferred from homology"/>
<dbReference type="AlphaFoldDB" id="I0HYV8"/>
<evidence type="ECO:0000259" key="2">
    <source>
        <dbReference type="Pfam" id="PF04754"/>
    </source>
</evidence>
<dbReference type="Pfam" id="PF04754">
    <property type="entry name" value="Transposase_31"/>
    <property type="match status" value="1"/>
</dbReference>
<dbReference type="Proteomes" id="UP000007880">
    <property type="component" value="Chromosome"/>
</dbReference>